<dbReference type="GeneID" id="80875363"/>
<keyword evidence="5 10" id="KW-0732">Signal</keyword>
<dbReference type="Gene3D" id="3.40.30.10">
    <property type="entry name" value="Glutaredoxin"/>
    <property type="match status" value="1"/>
</dbReference>
<accession>A0AAE9WB11</accession>
<evidence type="ECO:0000256" key="2">
    <source>
        <dbReference type="ARBA" id="ARBA00004477"/>
    </source>
</evidence>
<feature type="transmembrane region" description="Helical" evidence="9">
    <location>
        <begin position="194"/>
        <end position="212"/>
    </location>
</feature>
<keyword evidence="4 9" id="KW-0812">Transmembrane</keyword>
<dbReference type="PROSITE" id="PS51257">
    <property type="entry name" value="PROKAR_LIPOPROTEIN"/>
    <property type="match status" value="1"/>
</dbReference>
<keyword evidence="8 9" id="KW-0472">Membrane</keyword>
<feature type="transmembrane region" description="Helical" evidence="9">
    <location>
        <begin position="244"/>
        <end position="264"/>
    </location>
</feature>
<name>A0AAE9WB11_9SCHI</name>
<keyword evidence="13" id="KW-1185">Reference proteome</keyword>
<keyword evidence="7 9" id="KW-1133">Transmembrane helix</keyword>
<dbReference type="InterPro" id="IPR036249">
    <property type="entry name" value="Thioredoxin-like_sf"/>
</dbReference>
<feature type="chain" id="PRO_5041946102" evidence="10">
    <location>
        <begin position="20"/>
        <end position="309"/>
    </location>
</feature>
<feature type="transmembrane region" description="Helical" evidence="9">
    <location>
        <begin position="276"/>
        <end position="296"/>
    </location>
</feature>
<protein>
    <submittedName>
        <fullName evidence="12">Oligosaccharyltransferase gamma subunit Ost3</fullName>
    </submittedName>
</protein>
<feature type="transmembrane region" description="Helical" evidence="9">
    <location>
        <begin position="165"/>
        <end position="182"/>
    </location>
</feature>
<dbReference type="Proteomes" id="UP001212411">
    <property type="component" value="Chromosome 1"/>
</dbReference>
<evidence type="ECO:0000256" key="1">
    <source>
        <dbReference type="ARBA" id="ARBA00002791"/>
    </source>
</evidence>
<reference evidence="12 13" key="1">
    <citation type="journal article" date="2023" name="G3 (Bethesda)">
        <title>A high-quality reference genome for the fission yeast Schizosaccharomyces osmophilus.</title>
        <authorList>
            <person name="Jia G.S."/>
            <person name="Zhang W.C."/>
            <person name="Liang Y."/>
            <person name="Liu X.H."/>
            <person name="Rhind N."/>
            <person name="Pidoux A."/>
            <person name="Brysch-Herzberg M."/>
            <person name="Du L.L."/>
        </authorList>
    </citation>
    <scope>NUCLEOTIDE SEQUENCE [LARGE SCALE GENOMIC DNA]</scope>
    <source>
        <strain evidence="12 13">CBS 15793</strain>
    </source>
</reference>
<proteinExistence type="inferred from homology"/>
<feature type="signal peptide" evidence="10">
    <location>
        <begin position="1"/>
        <end position="19"/>
    </location>
</feature>
<dbReference type="InterPro" id="IPR021149">
    <property type="entry name" value="OligosaccharylTrfase_OST3/OST6"/>
</dbReference>
<dbReference type="EMBL" id="CP115611">
    <property type="protein sequence ID" value="WBW73027.1"/>
    <property type="molecule type" value="Genomic_DNA"/>
</dbReference>
<dbReference type="SUPFAM" id="SSF52833">
    <property type="entry name" value="Thioredoxin-like"/>
    <property type="match status" value="1"/>
</dbReference>
<evidence type="ECO:0000313" key="13">
    <source>
        <dbReference type="Proteomes" id="UP001212411"/>
    </source>
</evidence>
<evidence type="ECO:0000259" key="11">
    <source>
        <dbReference type="PROSITE" id="PS51352"/>
    </source>
</evidence>
<dbReference type="CDD" id="cd02947">
    <property type="entry name" value="TRX_family"/>
    <property type="match status" value="1"/>
</dbReference>
<comment type="function">
    <text evidence="1">Subunit of the oligosaccharyl transferase (OST) complex that catalyzes the initial transfer of a defined glycan (Glc(3)Man(9)GlcNAc(2) in eukaryotes) from the lipid carrier dolichol-pyrophosphate to an asparagine residue within an Asn-X-Ser/Thr consensus motif in nascent polypeptide chains, the first step in protein N-glycosylation. N-glycosylation occurs cotranslationally and the complex associates with the Sec61 complex at the channel-forming translocon complex that mediates protein translocation across the endoplasmic reticulum (ER). All subunits are required for a maximal enzyme activity.</text>
</comment>
<evidence type="ECO:0000256" key="10">
    <source>
        <dbReference type="SAM" id="SignalP"/>
    </source>
</evidence>
<dbReference type="AlphaFoldDB" id="A0AAE9WB11"/>
<organism evidence="12 13">
    <name type="scientific">Schizosaccharomyces osmophilus</name>
    <dbReference type="NCBI Taxonomy" id="2545709"/>
    <lineage>
        <taxon>Eukaryota</taxon>
        <taxon>Fungi</taxon>
        <taxon>Dikarya</taxon>
        <taxon>Ascomycota</taxon>
        <taxon>Taphrinomycotina</taxon>
        <taxon>Schizosaccharomycetes</taxon>
        <taxon>Schizosaccharomycetales</taxon>
        <taxon>Schizosaccharomycetaceae</taxon>
        <taxon>Schizosaccharomyces</taxon>
    </lineage>
</organism>
<dbReference type="PROSITE" id="PS51352">
    <property type="entry name" value="THIOREDOXIN_2"/>
    <property type="match status" value="1"/>
</dbReference>
<evidence type="ECO:0000256" key="5">
    <source>
        <dbReference type="ARBA" id="ARBA00022729"/>
    </source>
</evidence>
<evidence type="ECO:0000256" key="3">
    <source>
        <dbReference type="ARBA" id="ARBA00009561"/>
    </source>
</evidence>
<dbReference type="GO" id="GO:0018279">
    <property type="term" value="P:protein N-linked glycosylation via asparagine"/>
    <property type="evidence" value="ECO:0007669"/>
    <property type="project" value="TreeGrafter"/>
</dbReference>
<gene>
    <name evidence="12" type="primary">ost3</name>
    <name evidence="12" type="ORF">SOMG_01881</name>
</gene>
<dbReference type="KEGG" id="som:SOMG_01881"/>
<comment type="subcellular location">
    <subcellularLocation>
        <location evidence="2">Endoplasmic reticulum membrane</location>
        <topology evidence="2">Multi-pass membrane protein</topology>
    </subcellularLocation>
</comment>
<sequence>MKFGKILTYLTLFVVACLAKPDLNSRTDDNGIITIAGRLFQRIVTGKQDHTTVALFSVDATTMNCEICRLIEPQFKALAYSYKQKYGLDSGIRFVYADFGKNKNLFEQFGIESVPNFWVFKPNTIVPIAGDLSSGVDADKLAALVLKETGKGAPIIYRQDPTKKYASLVSTVLCGAALFFTRKILLKVFTSRKVWAAFSIITVITLSSGFMFTRIRFTPYSQRGENGENLWLAGSQQYQFGAEVQVVSLIYTALTISTIFLTVIAPKVRGAKRQTLFVLFWLIVLWLGYSFLVDVFQRKMQMYPFKLLL</sequence>
<evidence type="ECO:0000256" key="9">
    <source>
        <dbReference type="SAM" id="Phobius"/>
    </source>
</evidence>
<evidence type="ECO:0000256" key="8">
    <source>
        <dbReference type="ARBA" id="ARBA00023136"/>
    </source>
</evidence>
<dbReference type="RefSeq" id="XP_056037270.1">
    <property type="nucleotide sequence ID" value="XM_056180674.1"/>
</dbReference>
<keyword evidence="6" id="KW-0256">Endoplasmic reticulum</keyword>
<evidence type="ECO:0000313" key="12">
    <source>
        <dbReference type="EMBL" id="WBW73027.1"/>
    </source>
</evidence>
<dbReference type="PANTHER" id="PTHR12692:SF0">
    <property type="entry name" value="GH11935P"/>
    <property type="match status" value="1"/>
</dbReference>
<feature type="domain" description="Thioredoxin" evidence="11">
    <location>
        <begin position="14"/>
        <end position="150"/>
    </location>
</feature>
<evidence type="ECO:0000256" key="6">
    <source>
        <dbReference type="ARBA" id="ARBA00022824"/>
    </source>
</evidence>
<dbReference type="InterPro" id="IPR013766">
    <property type="entry name" value="Thioredoxin_domain"/>
</dbReference>
<comment type="similarity">
    <text evidence="3">Belongs to the OST3/OST6 family.</text>
</comment>
<evidence type="ECO:0000256" key="7">
    <source>
        <dbReference type="ARBA" id="ARBA00022989"/>
    </source>
</evidence>
<dbReference type="GO" id="GO:0008250">
    <property type="term" value="C:oligosaccharyltransferase complex"/>
    <property type="evidence" value="ECO:0007669"/>
    <property type="project" value="TreeGrafter"/>
</dbReference>
<dbReference type="Pfam" id="PF04756">
    <property type="entry name" value="OST3_OST6"/>
    <property type="match status" value="1"/>
</dbReference>
<evidence type="ECO:0000256" key="4">
    <source>
        <dbReference type="ARBA" id="ARBA00022692"/>
    </source>
</evidence>
<dbReference type="PANTHER" id="PTHR12692">
    <property type="entry name" value="DOLICHYL-DIPHOSPHOOLIGOSACCHARIDE--PROTEIN GLYCOSYLTRANSFERASE-RELATED"/>
    <property type="match status" value="1"/>
</dbReference>